<keyword evidence="1" id="KW-0456">Lyase</keyword>
<protein>
    <submittedName>
        <fullName evidence="5">Gamma-glutamylcyclotransferase</fullName>
    </submittedName>
</protein>
<dbReference type="EMBL" id="VUNQ01000078">
    <property type="protein sequence ID" value="MSU03473.1"/>
    <property type="molecule type" value="Genomic_DNA"/>
</dbReference>
<dbReference type="CDD" id="cd06661">
    <property type="entry name" value="GGCT_like"/>
    <property type="match status" value="1"/>
</dbReference>
<comment type="caution">
    <text evidence="5">The sequence shown here is derived from an EMBL/GenBank/DDBJ whole genome shotgun (WGS) entry which is preliminary data.</text>
</comment>
<dbReference type="RefSeq" id="WP_154443029.1">
    <property type="nucleotide sequence ID" value="NZ_JAHLPJ010000001.1"/>
</dbReference>
<proteinExistence type="predicted"/>
<sequence length="178" mass="20223">MEEINIDKDSIHKLYIAYGSNLNLNQMKYRCPTARVIGASELKDYELVFRGSRHSAVATIEPCEGSTVPVLLWSIQPKDEKALDRYEGYPSFYGKSGVDITVGNHKATAMVYIMTEGYKLGNPSGNYLRTIEEGYIDAGFDLDILYDAVEKTLSQIENFEEIEKNEPEQGDIFGMKWW</sequence>
<dbReference type="InterPro" id="IPR017939">
    <property type="entry name" value="G-Glutamylcylcotransferase"/>
</dbReference>
<dbReference type="Pfam" id="PF06094">
    <property type="entry name" value="GGACT"/>
    <property type="match status" value="1"/>
</dbReference>
<keyword evidence="6" id="KW-1185">Reference proteome</keyword>
<evidence type="ECO:0000313" key="5">
    <source>
        <dbReference type="EMBL" id="MSU03473.1"/>
    </source>
</evidence>
<reference evidence="5 6" key="1">
    <citation type="submission" date="2019-09" db="EMBL/GenBank/DDBJ databases">
        <title>In-depth cultivation of the pig gut microbiome towards novel bacterial diversity and tailored functional studies.</title>
        <authorList>
            <person name="Wylensek D."/>
            <person name="Hitch T.C.A."/>
            <person name="Clavel T."/>
        </authorList>
    </citation>
    <scope>NUCLEOTIDE SEQUENCE [LARGE SCALE GENOMIC DNA]</scope>
    <source>
        <strain evidence="5 6">WCA3-693-APC-4?</strain>
    </source>
</reference>
<evidence type="ECO:0000259" key="4">
    <source>
        <dbReference type="Pfam" id="PF06094"/>
    </source>
</evidence>
<dbReference type="GO" id="GO:0003839">
    <property type="term" value="F:gamma-glutamylcyclotransferase activity"/>
    <property type="evidence" value="ECO:0007669"/>
    <property type="project" value="InterPro"/>
</dbReference>
<feature type="domain" description="Gamma-glutamylcyclotransferase AIG2-like" evidence="4">
    <location>
        <begin position="16"/>
        <end position="127"/>
    </location>
</feature>
<organism evidence="5 6">
    <name type="scientific">Tissierella pigra</name>
    <dbReference type="NCBI Taxonomy" id="2607614"/>
    <lineage>
        <taxon>Bacteria</taxon>
        <taxon>Bacillati</taxon>
        <taxon>Bacillota</taxon>
        <taxon>Tissierellia</taxon>
        <taxon>Tissierellales</taxon>
        <taxon>Tissierellaceae</taxon>
        <taxon>Tissierella</taxon>
    </lineage>
</organism>
<gene>
    <name evidence="5" type="ORF">FYJ83_18615</name>
</gene>
<evidence type="ECO:0000256" key="1">
    <source>
        <dbReference type="ARBA" id="ARBA00023239"/>
    </source>
</evidence>
<keyword evidence="5" id="KW-0808">Transferase</keyword>
<evidence type="ECO:0000256" key="3">
    <source>
        <dbReference type="PIRSR" id="PIRSR617939-2"/>
    </source>
</evidence>
<dbReference type="Gene3D" id="3.10.490.10">
    <property type="entry name" value="Gamma-glutamyl cyclotransferase-like"/>
    <property type="match status" value="1"/>
</dbReference>
<accession>A0A6N7Y154</accession>
<feature type="binding site" evidence="3">
    <location>
        <position position="127"/>
    </location>
    <ligand>
        <name>substrate</name>
    </ligand>
</feature>
<evidence type="ECO:0000313" key="6">
    <source>
        <dbReference type="Proteomes" id="UP000469523"/>
    </source>
</evidence>
<dbReference type="GO" id="GO:0016740">
    <property type="term" value="F:transferase activity"/>
    <property type="evidence" value="ECO:0007669"/>
    <property type="project" value="UniProtKB-KW"/>
</dbReference>
<dbReference type="InterPro" id="IPR013024">
    <property type="entry name" value="GGCT-like"/>
</dbReference>
<feature type="active site" description="Proton acceptor" evidence="2">
    <location>
        <position position="87"/>
    </location>
</feature>
<dbReference type="InterPro" id="IPR036568">
    <property type="entry name" value="GGCT-like_sf"/>
</dbReference>
<dbReference type="PANTHER" id="PTHR12935:SF0">
    <property type="entry name" value="GAMMA-GLUTAMYLCYCLOTRANSFERASE"/>
    <property type="match status" value="1"/>
</dbReference>
<dbReference type="InterPro" id="IPR009288">
    <property type="entry name" value="AIG2-like_dom"/>
</dbReference>
<dbReference type="AlphaFoldDB" id="A0A6N7Y154"/>
<evidence type="ECO:0000256" key="2">
    <source>
        <dbReference type="PIRSR" id="PIRSR617939-1"/>
    </source>
</evidence>
<dbReference type="Proteomes" id="UP000469523">
    <property type="component" value="Unassembled WGS sequence"/>
</dbReference>
<dbReference type="PANTHER" id="PTHR12935">
    <property type="entry name" value="GAMMA-GLUTAMYLCYCLOTRANSFERASE"/>
    <property type="match status" value="1"/>
</dbReference>
<feature type="binding site" evidence="3">
    <location>
        <begin position="15"/>
        <end position="20"/>
    </location>
    <ligand>
        <name>substrate</name>
    </ligand>
</feature>
<name>A0A6N7Y154_9FIRM</name>
<dbReference type="SUPFAM" id="SSF110857">
    <property type="entry name" value="Gamma-glutamyl cyclotransferase-like"/>
    <property type="match status" value="1"/>
</dbReference>